<protein>
    <submittedName>
        <fullName evidence="1">Uncharacterized protein</fullName>
    </submittedName>
</protein>
<feature type="non-terminal residue" evidence="1">
    <location>
        <position position="57"/>
    </location>
</feature>
<dbReference type="AlphaFoldDB" id="X1TLH5"/>
<organism evidence="1">
    <name type="scientific">marine sediment metagenome</name>
    <dbReference type="NCBI Taxonomy" id="412755"/>
    <lineage>
        <taxon>unclassified sequences</taxon>
        <taxon>metagenomes</taxon>
        <taxon>ecological metagenomes</taxon>
    </lineage>
</organism>
<gene>
    <name evidence="1" type="ORF">S12H4_45060</name>
</gene>
<proteinExistence type="predicted"/>
<accession>X1TLH5</accession>
<sequence length="57" mass="6610">MEQFLYLVLGALLALLGGIVTQCYQNYLNQKKEDEIYITEAIGFLIDYCRLYESGMH</sequence>
<comment type="caution">
    <text evidence="1">The sequence shown here is derived from an EMBL/GenBank/DDBJ whole genome shotgun (WGS) entry which is preliminary data.</text>
</comment>
<evidence type="ECO:0000313" key="1">
    <source>
        <dbReference type="EMBL" id="GAJ06173.1"/>
    </source>
</evidence>
<name>X1TLH5_9ZZZZ</name>
<reference evidence="1" key="1">
    <citation type="journal article" date="2014" name="Front. Microbiol.">
        <title>High frequency of phylogenetically diverse reductive dehalogenase-homologous genes in deep subseafloor sedimentary metagenomes.</title>
        <authorList>
            <person name="Kawai M."/>
            <person name="Futagami T."/>
            <person name="Toyoda A."/>
            <person name="Takaki Y."/>
            <person name="Nishi S."/>
            <person name="Hori S."/>
            <person name="Arai W."/>
            <person name="Tsubouchi T."/>
            <person name="Morono Y."/>
            <person name="Uchiyama I."/>
            <person name="Ito T."/>
            <person name="Fujiyama A."/>
            <person name="Inagaki F."/>
            <person name="Takami H."/>
        </authorList>
    </citation>
    <scope>NUCLEOTIDE SEQUENCE</scope>
    <source>
        <strain evidence="1">Expedition CK06-06</strain>
    </source>
</reference>
<dbReference type="EMBL" id="BARW01027821">
    <property type="protein sequence ID" value="GAJ06173.1"/>
    <property type="molecule type" value="Genomic_DNA"/>
</dbReference>